<dbReference type="InterPro" id="IPR012989">
    <property type="entry name" value="SEP_domain"/>
</dbReference>
<dbReference type="InterPro" id="IPR001012">
    <property type="entry name" value="UBX_dom"/>
</dbReference>
<dbReference type="Pfam" id="PF14555">
    <property type="entry name" value="UBA_4"/>
    <property type="match status" value="1"/>
</dbReference>
<dbReference type="Pfam" id="PF00789">
    <property type="entry name" value="UBX"/>
    <property type="match status" value="1"/>
</dbReference>
<organism evidence="4 5">
    <name type="scientific">Cimex lectularius</name>
    <name type="common">Bed bug</name>
    <name type="synonym">Acanthia lectularia</name>
    <dbReference type="NCBI Taxonomy" id="79782"/>
    <lineage>
        <taxon>Eukaryota</taxon>
        <taxon>Metazoa</taxon>
        <taxon>Ecdysozoa</taxon>
        <taxon>Arthropoda</taxon>
        <taxon>Hexapoda</taxon>
        <taxon>Insecta</taxon>
        <taxon>Pterygota</taxon>
        <taxon>Neoptera</taxon>
        <taxon>Paraneoptera</taxon>
        <taxon>Hemiptera</taxon>
        <taxon>Heteroptera</taxon>
        <taxon>Panheteroptera</taxon>
        <taxon>Cimicomorpha</taxon>
        <taxon>Cimicidae</taxon>
        <taxon>Cimex</taxon>
    </lineage>
</organism>
<dbReference type="InterPro" id="IPR029071">
    <property type="entry name" value="Ubiquitin-like_domsf"/>
</dbReference>
<feature type="region of interest" description="Disordered" evidence="1">
    <location>
        <begin position="280"/>
        <end position="316"/>
    </location>
</feature>
<dbReference type="GO" id="GO:0007030">
    <property type="term" value="P:Golgi organization"/>
    <property type="evidence" value="ECO:0007669"/>
    <property type="project" value="TreeGrafter"/>
</dbReference>
<dbReference type="CDD" id="cd14348">
    <property type="entry name" value="UBA_p47"/>
    <property type="match status" value="1"/>
</dbReference>
<dbReference type="EnsemblMetazoa" id="XM_024225504.1">
    <property type="protein sequence ID" value="XP_024081272.1"/>
    <property type="gene ID" value="LOC106673785"/>
</dbReference>
<dbReference type="EnsemblMetazoa" id="XM_014406044.2">
    <property type="protein sequence ID" value="XP_014261530.1"/>
    <property type="gene ID" value="LOC106673785"/>
</dbReference>
<dbReference type="GO" id="GO:0005634">
    <property type="term" value="C:nucleus"/>
    <property type="evidence" value="ECO:0007669"/>
    <property type="project" value="TreeGrafter"/>
</dbReference>
<dbReference type="CTD" id="35674"/>
<dbReference type="GO" id="GO:0043130">
    <property type="term" value="F:ubiquitin binding"/>
    <property type="evidence" value="ECO:0007669"/>
    <property type="project" value="TreeGrafter"/>
</dbReference>
<protein>
    <recommendedName>
        <fullName evidence="6">NSFL1 cofactor p47</fullName>
    </recommendedName>
</protein>
<dbReference type="GO" id="GO:0031468">
    <property type="term" value="P:nuclear membrane reassembly"/>
    <property type="evidence" value="ECO:0007669"/>
    <property type="project" value="TreeGrafter"/>
</dbReference>
<dbReference type="PANTHER" id="PTHR23333:SF20">
    <property type="entry name" value="NSFL1 COFACTOR P47"/>
    <property type="match status" value="1"/>
</dbReference>
<evidence type="ECO:0000313" key="5">
    <source>
        <dbReference type="Proteomes" id="UP000494040"/>
    </source>
</evidence>
<evidence type="ECO:0000259" key="3">
    <source>
        <dbReference type="PROSITE" id="PS51399"/>
    </source>
</evidence>
<dbReference type="RefSeq" id="XP_024081272.1">
    <property type="nucleotide sequence ID" value="XM_024225504.1"/>
</dbReference>
<feature type="domain" description="UBX" evidence="2">
    <location>
        <begin position="314"/>
        <end position="391"/>
    </location>
</feature>
<evidence type="ECO:0000256" key="1">
    <source>
        <dbReference type="SAM" id="MobiDB-lite"/>
    </source>
</evidence>
<dbReference type="KEGG" id="clec:106673785"/>
<dbReference type="Gene3D" id="1.10.8.10">
    <property type="entry name" value="DNA helicase RuvA subunit, C-terminal domain"/>
    <property type="match status" value="1"/>
</dbReference>
<dbReference type="CDD" id="cd01770">
    <property type="entry name" value="UBX_UBXN2"/>
    <property type="match status" value="1"/>
</dbReference>
<dbReference type="PROSITE" id="PS51399">
    <property type="entry name" value="SEP"/>
    <property type="match status" value="1"/>
</dbReference>
<dbReference type="OMA" id="NKDHTDK"/>
<dbReference type="OrthoDB" id="25887at2759"/>
<dbReference type="SUPFAM" id="SSF102848">
    <property type="entry name" value="NSFL1 (p97 ATPase) cofactor p47, SEP domain"/>
    <property type="match status" value="1"/>
</dbReference>
<accession>A0A8I6SFX2</accession>
<feature type="region of interest" description="Disordered" evidence="1">
    <location>
        <begin position="157"/>
        <end position="191"/>
    </location>
</feature>
<dbReference type="SMART" id="SM00553">
    <property type="entry name" value="SEP"/>
    <property type="match status" value="1"/>
</dbReference>
<dbReference type="InterPro" id="IPR036241">
    <property type="entry name" value="NSFL1C_SEP_dom_sf"/>
</dbReference>
<feature type="compositionally biased region" description="Pro residues" evidence="1">
    <location>
        <begin position="69"/>
        <end position="82"/>
    </location>
</feature>
<dbReference type="SUPFAM" id="SSF46934">
    <property type="entry name" value="UBA-like"/>
    <property type="match status" value="1"/>
</dbReference>
<feature type="compositionally biased region" description="Pro residues" evidence="1">
    <location>
        <begin position="289"/>
        <end position="300"/>
    </location>
</feature>
<feature type="domain" description="SEP" evidence="3">
    <location>
        <begin position="196"/>
        <end position="261"/>
    </location>
</feature>
<proteinExistence type="predicted"/>
<dbReference type="GeneID" id="106673785"/>
<dbReference type="Gene3D" id="3.30.420.210">
    <property type="entry name" value="SEP domain"/>
    <property type="match status" value="1"/>
</dbReference>
<dbReference type="Proteomes" id="UP000494040">
    <property type="component" value="Unassembled WGS sequence"/>
</dbReference>
<name>A0A8I6SFX2_CIMLE</name>
<dbReference type="FunFam" id="3.30.420.210:FF:000002">
    <property type="entry name" value="UBX domain-containing protein 1"/>
    <property type="match status" value="1"/>
</dbReference>
<dbReference type="GO" id="GO:0000045">
    <property type="term" value="P:autophagosome assembly"/>
    <property type="evidence" value="ECO:0007669"/>
    <property type="project" value="TreeGrafter"/>
</dbReference>
<dbReference type="Gene3D" id="3.10.20.90">
    <property type="entry name" value="Phosphatidylinositol 3-kinase Catalytic Subunit, Chain A, domain 1"/>
    <property type="match status" value="1"/>
</dbReference>
<dbReference type="Pfam" id="PF08059">
    <property type="entry name" value="SEP"/>
    <property type="match status" value="1"/>
</dbReference>
<dbReference type="SUPFAM" id="SSF54236">
    <property type="entry name" value="Ubiquitin-like"/>
    <property type="match status" value="1"/>
</dbReference>
<feature type="region of interest" description="Disordered" evidence="1">
    <location>
        <begin position="64"/>
        <end position="138"/>
    </location>
</feature>
<dbReference type="PROSITE" id="PS50033">
    <property type="entry name" value="UBX"/>
    <property type="match status" value="1"/>
</dbReference>
<reference evidence="4" key="1">
    <citation type="submission" date="2022-01" db="UniProtKB">
        <authorList>
            <consortium name="EnsemblMetazoa"/>
        </authorList>
    </citation>
    <scope>IDENTIFICATION</scope>
</reference>
<dbReference type="InterPro" id="IPR009060">
    <property type="entry name" value="UBA-like_sf"/>
</dbReference>
<keyword evidence="5" id="KW-1185">Reference proteome</keyword>
<evidence type="ECO:0000313" key="4">
    <source>
        <dbReference type="EnsemblMetazoa" id="XP_024081272.1"/>
    </source>
</evidence>
<dbReference type="SMART" id="SM00166">
    <property type="entry name" value="UBX"/>
    <property type="match status" value="1"/>
</dbReference>
<dbReference type="GO" id="GO:0005829">
    <property type="term" value="C:cytosol"/>
    <property type="evidence" value="ECO:0007669"/>
    <property type="project" value="TreeGrafter"/>
</dbReference>
<dbReference type="RefSeq" id="XP_014261531.1">
    <property type="nucleotide sequence ID" value="XM_014406045.2"/>
</dbReference>
<dbReference type="PANTHER" id="PTHR23333">
    <property type="entry name" value="UBX DOMAIN CONTAINING PROTEIN"/>
    <property type="match status" value="1"/>
</dbReference>
<dbReference type="GO" id="GO:0061025">
    <property type="term" value="P:membrane fusion"/>
    <property type="evidence" value="ECO:0007669"/>
    <property type="project" value="TreeGrafter"/>
</dbReference>
<evidence type="ECO:0000259" key="2">
    <source>
        <dbReference type="PROSITE" id="PS50033"/>
    </source>
</evidence>
<dbReference type="AlphaFoldDB" id="A0A8I6SFX2"/>
<dbReference type="EnsemblMetazoa" id="XM_014406045.2">
    <property type="protein sequence ID" value="XP_014261531.1"/>
    <property type="gene ID" value="LOC106673785"/>
</dbReference>
<evidence type="ECO:0008006" key="6">
    <source>
        <dbReference type="Google" id="ProtNLM"/>
    </source>
</evidence>
<sequence length="393" mass="43336">MFCSIHTSFVYQDETGAMNENETVLAGFCEITGATSEEATFFLESAAWVLEDALITYYQSWTPSEPTAPAQPTPETLTPPPMGDSDNEAPSAPRGKPKFGTLSSLRKDSSSDEEEGQRFYAGGSVHSGQEVVGPGKHSTDVISDMFKSVRDLGGVEAASTSREGKARPMFKGTGYRLGQTPDDTEVISSGHRERRRREVTLRLWRNGFSVNEGPLRSYTSPQDKEFLDKIRTGQVPQELVEDSTEESVHLNMEDHRHEEFNRPKATARAFTGQGFILGSLTPNVTTLPNPQPPQTSPVEPPSTETAPPSVDVDPSQPTTVVQVRLNDGSRLRAELNHTHTIGDLRNYLISSRPEYRQSPFMLLTTYPSKELTDNNLTLAEAGILNASILMRMK</sequence>
<dbReference type="GO" id="GO:0043161">
    <property type="term" value="P:proteasome-mediated ubiquitin-dependent protein catabolic process"/>
    <property type="evidence" value="ECO:0007669"/>
    <property type="project" value="TreeGrafter"/>
</dbReference>
<dbReference type="RefSeq" id="XP_014261530.1">
    <property type="nucleotide sequence ID" value="XM_014406044.2"/>
</dbReference>